<dbReference type="SMART" id="SM00346">
    <property type="entry name" value="HTH_ICLR"/>
    <property type="match status" value="1"/>
</dbReference>
<dbReference type="GO" id="GO:0045892">
    <property type="term" value="P:negative regulation of DNA-templated transcription"/>
    <property type="evidence" value="ECO:0007669"/>
    <property type="project" value="TreeGrafter"/>
</dbReference>
<dbReference type="EMBL" id="SHKO01000004">
    <property type="protein sequence ID" value="RZT92270.1"/>
    <property type="molecule type" value="Genomic_DNA"/>
</dbReference>
<evidence type="ECO:0000256" key="2">
    <source>
        <dbReference type="ARBA" id="ARBA00023125"/>
    </source>
</evidence>
<organism evidence="6 7">
    <name type="scientific">Advenella incenata</name>
    <dbReference type="NCBI Taxonomy" id="267800"/>
    <lineage>
        <taxon>Bacteria</taxon>
        <taxon>Pseudomonadati</taxon>
        <taxon>Pseudomonadota</taxon>
        <taxon>Betaproteobacteria</taxon>
        <taxon>Burkholderiales</taxon>
        <taxon>Alcaligenaceae</taxon>
    </lineage>
</organism>
<dbReference type="Gene3D" id="3.30.450.40">
    <property type="match status" value="1"/>
</dbReference>
<dbReference type="GO" id="GO:0003700">
    <property type="term" value="F:DNA-binding transcription factor activity"/>
    <property type="evidence" value="ECO:0007669"/>
    <property type="project" value="TreeGrafter"/>
</dbReference>
<dbReference type="GO" id="GO:0003677">
    <property type="term" value="F:DNA binding"/>
    <property type="evidence" value="ECO:0007669"/>
    <property type="project" value="UniProtKB-KW"/>
</dbReference>
<keyword evidence="2" id="KW-0238">DNA-binding</keyword>
<reference evidence="6 7" key="1">
    <citation type="submission" date="2019-02" db="EMBL/GenBank/DDBJ databases">
        <title>Genomic Encyclopedia of Type Strains, Phase IV (KMG-IV): sequencing the most valuable type-strain genomes for metagenomic binning, comparative biology and taxonomic classification.</title>
        <authorList>
            <person name="Goeker M."/>
        </authorList>
    </citation>
    <scope>NUCLEOTIDE SEQUENCE [LARGE SCALE GENOMIC DNA]</scope>
    <source>
        <strain evidence="6 7">DSM 23814</strain>
    </source>
</reference>
<evidence type="ECO:0000256" key="3">
    <source>
        <dbReference type="ARBA" id="ARBA00023163"/>
    </source>
</evidence>
<accession>A0A4Q7V9P0</accession>
<proteinExistence type="predicted"/>
<dbReference type="Pfam" id="PF01614">
    <property type="entry name" value="IclR_C"/>
    <property type="match status" value="1"/>
</dbReference>
<dbReference type="PANTHER" id="PTHR30136:SF35">
    <property type="entry name" value="HTH-TYPE TRANSCRIPTIONAL REGULATOR RV1719"/>
    <property type="match status" value="1"/>
</dbReference>
<dbReference type="Pfam" id="PF09339">
    <property type="entry name" value="HTH_IclR"/>
    <property type="match status" value="1"/>
</dbReference>
<evidence type="ECO:0000259" key="4">
    <source>
        <dbReference type="PROSITE" id="PS51077"/>
    </source>
</evidence>
<gene>
    <name evidence="6" type="ORF">EV681_4182</name>
</gene>
<keyword evidence="1" id="KW-0805">Transcription regulation</keyword>
<name>A0A4Q7V9P0_9BURK</name>
<dbReference type="RefSeq" id="WP_130305032.1">
    <property type="nucleotide sequence ID" value="NZ_SHKO01000004.1"/>
</dbReference>
<dbReference type="InterPro" id="IPR036390">
    <property type="entry name" value="WH_DNA-bd_sf"/>
</dbReference>
<keyword evidence="3" id="KW-0804">Transcription</keyword>
<dbReference type="InterPro" id="IPR005471">
    <property type="entry name" value="Tscrpt_reg_IclR_N"/>
</dbReference>
<evidence type="ECO:0000259" key="5">
    <source>
        <dbReference type="PROSITE" id="PS51078"/>
    </source>
</evidence>
<feature type="domain" description="HTH iclR-type" evidence="4">
    <location>
        <begin position="2"/>
        <end position="64"/>
    </location>
</feature>
<dbReference type="InterPro" id="IPR014757">
    <property type="entry name" value="Tscrpt_reg_IclR_C"/>
</dbReference>
<keyword evidence="7" id="KW-1185">Reference proteome</keyword>
<dbReference type="PROSITE" id="PS51078">
    <property type="entry name" value="ICLR_ED"/>
    <property type="match status" value="1"/>
</dbReference>
<comment type="caution">
    <text evidence="6">The sequence shown here is derived from an EMBL/GenBank/DDBJ whole genome shotgun (WGS) entry which is preliminary data.</text>
</comment>
<evidence type="ECO:0000313" key="7">
    <source>
        <dbReference type="Proteomes" id="UP000293398"/>
    </source>
</evidence>
<dbReference type="AlphaFoldDB" id="A0A4Q7V9P0"/>
<dbReference type="InterPro" id="IPR036388">
    <property type="entry name" value="WH-like_DNA-bd_sf"/>
</dbReference>
<feature type="domain" description="IclR-ED" evidence="5">
    <location>
        <begin position="65"/>
        <end position="246"/>
    </location>
</feature>
<dbReference type="Gene3D" id="1.10.10.10">
    <property type="entry name" value="Winged helix-like DNA-binding domain superfamily/Winged helix DNA-binding domain"/>
    <property type="match status" value="1"/>
</dbReference>
<dbReference type="Proteomes" id="UP000293398">
    <property type="component" value="Unassembled WGS sequence"/>
</dbReference>
<dbReference type="SUPFAM" id="SSF46785">
    <property type="entry name" value="Winged helix' DNA-binding domain"/>
    <property type="match status" value="1"/>
</dbReference>
<sequence length="247" mass="26420">MNNTLNTGLRLIEILAASPHPMGITEIANKISIGKSNAHRILQALVEEGYALKDDASRTYRASLKIWAVGHSVLMGLNVRTVAPPFMTSLLETTRETIVLSVLDGIEVIYIDKLDSPEAVHIYAPVGQRAPAFCMATGKALLAYSDAAVVQASLDSVHNYPGRDSIDPVVFEKKLQEIRVRGYALNPGEWREGAWGVAAPIFDATGAAVAAIGVSGPKSRISENMESIIIPAIVATARNISMELACG</sequence>
<dbReference type="PROSITE" id="PS51077">
    <property type="entry name" value="HTH_ICLR"/>
    <property type="match status" value="1"/>
</dbReference>
<dbReference type="InterPro" id="IPR029016">
    <property type="entry name" value="GAF-like_dom_sf"/>
</dbReference>
<dbReference type="PANTHER" id="PTHR30136">
    <property type="entry name" value="HELIX-TURN-HELIX TRANSCRIPTIONAL REGULATOR, ICLR FAMILY"/>
    <property type="match status" value="1"/>
</dbReference>
<dbReference type="SUPFAM" id="SSF55781">
    <property type="entry name" value="GAF domain-like"/>
    <property type="match status" value="1"/>
</dbReference>
<evidence type="ECO:0000313" key="6">
    <source>
        <dbReference type="EMBL" id="RZT92270.1"/>
    </source>
</evidence>
<dbReference type="OrthoDB" id="9807558at2"/>
<protein>
    <submittedName>
        <fullName evidence="6">IclR family transcriptional regulator</fullName>
    </submittedName>
</protein>
<dbReference type="InterPro" id="IPR050707">
    <property type="entry name" value="HTH_MetabolicPath_Reg"/>
</dbReference>
<evidence type="ECO:0000256" key="1">
    <source>
        <dbReference type="ARBA" id="ARBA00023015"/>
    </source>
</evidence>